<dbReference type="Proteomes" id="UP001235939">
    <property type="component" value="Chromosome 20"/>
</dbReference>
<dbReference type="InterPro" id="IPR043128">
    <property type="entry name" value="Rev_trsase/Diguanyl_cyclase"/>
</dbReference>
<gene>
    <name evidence="1" type="ORF">LAZ67_20000802</name>
</gene>
<evidence type="ECO:0000313" key="2">
    <source>
        <dbReference type="Proteomes" id="UP001235939"/>
    </source>
</evidence>
<dbReference type="InterPro" id="IPR043502">
    <property type="entry name" value="DNA/RNA_pol_sf"/>
</dbReference>
<name>A0ABY6LMB1_9ARAC</name>
<sequence length="101" mass="11551">MKKEEEDKGGISYLVAPSRFIDCEIVYDSDLASDVVIPNRERTDNFTVGLKADRDGLYEFLVMPFGLCNAPATFERLMGKILRGLKWTQQVLLDMTYFQCC</sequence>
<accession>A0ABY6LMB1</accession>
<dbReference type="Gene3D" id="3.30.70.270">
    <property type="match status" value="1"/>
</dbReference>
<dbReference type="PANTHER" id="PTHR24559:SF444">
    <property type="entry name" value="REVERSE TRANSCRIPTASE DOMAIN-CONTAINING PROTEIN"/>
    <property type="match status" value="1"/>
</dbReference>
<dbReference type="SUPFAM" id="SSF56672">
    <property type="entry name" value="DNA/RNA polymerases"/>
    <property type="match status" value="1"/>
</dbReference>
<evidence type="ECO:0000313" key="1">
    <source>
        <dbReference type="EMBL" id="UYV81332.1"/>
    </source>
</evidence>
<protein>
    <submittedName>
        <fullName evidence="1">K02A2.6-like</fullName>
    </submittedName>
</protein>
<organism evidence="1 2">
    <name type="scientific">Cordylochernes scorpioides</name>
    <dbReference type="NCBI Taxonomy" id="51811"/>
    <lineage>
        <taxon>Eukaryota</taxon>
        <taxon>Metazoa</taxon>
        <taxon>Ecdysozoa</taxon>
        <taxon>Arthropoda</taxon>
        <taxon>Chelicerata</taxon>
        <taxon>Arachnida</taxon>
        <taxon>Pseudoscorpiones</taxon>
        <taxon>Cheliferoidea</taxon>
        <taxon>Chernetidae</taxon>
        <taxon>Cordylochernes</taxon>
    </lineage>
</organism>
<dbReference type="EMBL" id="CP092882">
    <property type="protein sequence ID" value="UYV81332.1"/>
    <property type="molecule type" value="Genomic_DNA"/>
</dbReference>
<dbReference type="PANTHER" id="PTHR24559">
    <property type="entry name" value="TRANSPOSON TY3-I GAG-POL POLYPROTEIN"/>
    <property type="match status" value="1"/>
</dbReference>
<reference evidence="1 2" key="1">
    <citation type="submission" date="2022-01" db="EMBL/GenBank/DDBJ databases">
        <title>A chromosomal length assembly of Cordylochernes scorpioides.</title>
        <authorList>
            <person name="Zeh D."/>
            <person name="Zeh J."/>
        </authorList>
    </citation>
    <scope>NUCLEOTIDE SEQUENCE [LARGE SCALE GENOMIC DNA]</scope>
    <source>
        <strain evidence="1">IN4F17</strain>
        <tissue evidence="1">Whole Body</tissue>
    </source>
</reference>
<dbReference type="InterPro" id="IPR053134">
    <property type="entry name" value="RNA-dir_DNA_polymerase"/>
</dbReference>
<proteinExistence type="predicted"/>
<keyword evidence="2" id="KW-1185">Reference proteome</keyword>